<evidence type="ECO:0000313" key="11">
    <source>
        <dbReference type="EMBL" id="ASS92384.1"/>
    </source>
</evidence>
<dbReference type="Pfam" id="PF00528">
    <property type="entry name" value="BPD_transp_1"/>
    <property type="match status" value="1"/>
</dbReference>
<keyword evidence="6" id="KW-0029">Amino-acid transport</keyword>
<dbReference type="InterPro" id="IPR000515">
    <property type="entry name" value="MetI-like"/>
</dbReference>
<evidence type="ECO:0000256" key="3">
    <source>
        <dbReference type="ARBA" id="ARBA00022448"/>
    </source>
</evidence>
<keyword evidence="4" id="KW-1003">Cell membrane</keyword>
<dbReference type="CDD" id="cd06261">
    <property type="entry name" value="TM_PBP2"/>
    <property type="match status" value="1"/>
</dbReference>
<evidence type="ECO:0000256" key="2">
    <source>
        <dbReference type="ARBA" id="ARBA00007069"/>
    </source>
</evidence>
<reference evidence="11 12" key="1">
    <citation type="submission" date="2016-10" db="EMBL/GenBank/DDBJ databases">
        <title>The whole genome sequencing and assembly of Aeribacillus pallidus KCTC3564 strain.</title>
        <authorList>
            <person name="Lee Y.-J."/>
            <person name="Park M.-K."/>
            <person name="Yi H."/>
            <person name="Bahn Y.-S."/>
            <person name="Kim J.F."/>
            <person name="Lee D.-W."/>
        </authorList>
    </citation>
    <scope>NUCLEOTIDE SEQUENCE [LARGE SCALE GENOMIC DNA]</scope>
    <source>
        <strain evidence="11 12">KCTC3564</strain>
    </source>
</reference>
<feature type="domain" description="ABC transmembrane type-1" evidence="10">
    <location>
        <begin position="96"/>
        <end position="275"/>
    </location>
</feature>
<sequence>MNNVLDFVPKIPVAEKIKQFMDWVTNSFSFLFDPLKKYFEDLMEYVADLLGAVPPVLVILIVAVIAFFISGKKFGLPAFSIVGLWFIYNQELWDHLISTFTLVLIASLLSVIIGIPIGILMSKSRTAEAMITPILDFMQTMPAFVYLIPAVAFFGIGMVPGVFASLIFATPPTVRFTNLGIRQVPKELIEASDAFGSTSVQKLFKVELPMARATIMAGINQTVMLALSMVVIASMIGAPGLGRNVLSALQRAQIGPGFVAGIGIVILAIIIDRFTQSMNKKHDHV</sequence>
<dbReference type="GO" id="GO:0015871">
    <property type="term" value="P:choline transport"/>
    <property type="evidence" value="ECO:0007669"/>
    <property type="project" value="TreeGrafter"/>
</dbReference>
<evidence type="ECO:0000256" key="6">
    <source>
        <dbReference type="ARBA" id="ARBA00022970"/>
    </source>
</evidence>
<dbReference type="GO" id="GO:0031460">
    <property type="term" value="P:glycine betaine transport"/>
    <property type="evidence" value="ECO:0007669"/>
    <property type="project" value="TreeGrafter"/>
</dbReference>
<name>A0A223EAX4_9BACI</name>
<feature type="transmembrane region" description="Helical" evidence="9">
    <location>
        <begin position="223"/>
        <end position="242"/>
    </location>
</feature>
<dbReference type="Gene3D" id="1.10.3720.10">
    <property type="entry name" value="MetI-like"/>
    <property type="match status" value="1"/>
</dbReference>
<feature type="transmembrane region" description="Helical" evidence="9">
    <location>
        <begin position="96"/>
        <end position="122"/>
    </location>
</feature>
<dbReference type="SUPFAM" id="SSF161098">
    <property type="entry name" value="MetI-like"/>
    <property type="match status" value="1"/>
</dbReference>
<evidence type="ECO:0000259" key="10">
    <source>
        <dbReference type="PROSITE" id="PS50928"/>
    </source>
</evidence>
<keyword evidence="5 9" id="KW-0812">Transmembrane</keyword>
<keyword evidence="8 9" id="KW-0472">Membrane</keyword>
<dbReference type="GO" id="GO:0015226">
    <property type="term" value="F:carnitine transmembrane transporter activity"/>
    <property type="evidence" value="ECO:0007669"/>
    <property type="project" value="TreeGrafter"/>
</dbReference>
<dbReference type="AlphaFoldDB" id="A0A223EAX4"/>
<dbReference type="EMBL" id="CP017703">
    <property type="protein sequence ID" value="ASS92384.1"/>
    <property type="molecule type" value="Genomic_DNA"/>
</dbReference>
<dbReference type="InterPro" id="IPR035906">
    <property type="entry name" value="MetI-like_sf"/>
</dbReference>
<evidence type="ECO:0000256" key="8">
    <source>
        <dbReference type="ARBA" id="ARBA00023136"/>
    </source>
</evidence>
<feature type="transmembrane region" description="Helical" evidence="9">
    <location>
        <begin position="49"/>
        <end position="69"/>
    </location>
</feature>
<organism evidence="11 12">
    <name type="scientific">Aeribacillus pallidus</name>
    <dbReference type="NCBI Taxonomy" id="33936"/>
    <lineage>
        <taxon>Bacteria</taxon>
        <taxon>Bacillati</taxon>
        <taxon>Bacillota</taxon>
        <taxon>Bacilli</taxon>
        <taxon>Bacillales</taxon>
        <taxon>Bacillaceae</taxon>
        <taxon>Aeribacillus</taxon>
    </lineage>
</organism>
<dbReference type="PANTHER" id="PTHR47737:SF1">
    <property type="entry name" value="GLYCINE BETAINE_PROLINE BETAINE TRANSPORT SYSTEM PERMEASE PROTEIN PROW"/>
    <property type="match status" value="1"/>
</dbReference>
<dbReference type="PROSITE" id="PS50928">
    <property type="entry name" value="ABC_TM1"/>
    <property type="match status" value="1"/>
</dbReference>
<evidence type="ECO:0000256" key="4">
    <source>
        <dbReference type="ARBA" id="ARBA00022475"/>
    </source>
</evidence>
<dbReference type="GO" id="GO:0006865">
    <property type="term" value="P:amino acid transport"/>
    <property type="evidence" value="ECO:0007669"/>
    <property type="project" value="UniProtKB-KW"/>
</dbReference>
<feature type="transmembrane region" description="Helical" evidence="9">
    <location>
        <begin position="254"/>
        <end position="271"/>
    </location>
</feature>
<dbReference type="GO" id="GO:0043190">
    <property type="term" value="C:ATP-binding cassette (ABC) transporter complex"/>
    <property type="evidence" value="ECO:0007669"/>
    <property type="project" value="TreeGrafter"/>
</dbReference>
<proteinExistence type="inferred from homology"/>
<evidence type="ECO:0000313" key="12">
    <source>
        <dbReference type="Proteomes" id="UP000214606"/>
    </source>
</evidence>
<evidence type="ECO:0000256" key="7">
    <source>
        <dbReference type="ARBA" id="ARBA00022989"/>
    </source>
</evidence>
<feature type="transmembrane region" description="Helical" evidence="9">
    <location>
        <begin position="143"/>
        <end position="169"/>
    </location>
</feature>
<dbReference type="KEGG" id="apak:AP3564_11575"/>
<keyword evidence="3 9" id="KW-0813">Transport</keyword>
<accession>A0A223EAX4</accession>
<dbReference type="PANTHER" id="PTHR47737">
    <property type="entry name" value="GLYCINE BETAINE/PROLINE BETAINE TRANSPORT SYSTEM PERMEASE PROTEIN PROW"/>
    <property type="match status" value="1"/>
</dbReference>
<dbReference type="FunFam" id="1.10.3720.10:FF:000001">
    <property type="entry name" value="Glycine betaine ABC transporter, permease"/>
    <property type="match status" value="1"/>
</dbReference>
<gene>
    <name evidence="11" type="ORF">AP3564_11575</name>
</gene>
<comment type="subcellular location">
    <subcellularLocation>
        <location evidence="1 9">Cell membrane</location>
        <topology evidence="1 9">Multi-pass membrane protein</topology>
    </subcellularLocation>
</comment>
<comment type="similarity">
    <text evidence="2">Belongs to the binding-protein-dependent transport system permease family. CysTW subfamily.</text>
</comment>
<evidence type="ECO:0000256" key="5">
    <source>
        <dbReference type="ARBA" id="ARBA00022692"/>
    </source>
</evidence>
<evidence type="ECO:0000256" key="1">
    <source>
        <dbReference type="ARBA" id="ARBA00004651"/>
    </source>
</evidence>
<evidence type="ECO:0000256" key="9">
    <source>
        <dbReference type="RuleBase" id="RU363032"/>
    </source>
</evidence>
<protein>
    <submittedName>
        <fullName evidence="11">Glycine/betaine ABC transporter</fullName>
    </submittedName>
</protein>
<dbReference type="GO" id="GO:0005275">
    <property type="term" value="F:amine transmembrane transporter activity"/>
    <property type="evidence" value="ECO:0007669"/>
    <property type="project" value="TreeGrafter"/>
</dbReference>
<dbReference type="Proteomes" id="UP000214606">
    <property type="component" value="Chromosome"/>
</dbReference>
<keyword evidence="7 9" id="KW-1133">Transmembrane helix</keyword>